<dbReference type="EMBL" id="BT086547">
    <property type="protein sequence ID" value="ACR36900.1"/>
    <property type="molecule type" value="mRNA"/>
</dbReference>
<dbReference type="AlphaFoldDB" id="C4J6V0"/>
<organism evidence="1">
    <name type="scientific">Zea mays</name>
    <name type="common">Maize</name>
    <dbReference type="NCBI Taxonomy" id="4577"/>
    <lineage>
        <taxon>Eukaryota</taxon>
        <taxon>Viridiplantae</taxon>
        <taxon>Streptophyta</taxon>
        <taxon>Embryophyta</taxon>
        <taxon>Tracheophyta</taxon>
        <taxon>Spermatophyta</taxon>
        <taxon>Magnoliopsida</taxon>
        <taxon>Liliopsida</taxon>
        <taxon>Poales</taxon>
        <taxon>Poaceae</taxon>
        <taxon>PACMAD clade</taxon>
        <taxon>Panicoideae</taxon>
        <taxon>Andropogonodae</taxon>
        <taxon>Andropogoneae</taxon>
        <taxon>Tripsacinae</taxon>
        <taxon>Zea</taxon>
    </lineage>
</organism>
<sequence length="157" mass="17221">MISVDTTSAFEFGCTCSMSLARSMEMSPALHPIPDRLKLRTLLRSLYLLTTMADSEGVGEKRLQLTTRMSTSLGLVPVRRRRSSMAEKTTSCASAREASMLGLGGMKWLAGGRHVSSPSPDRSRIRVWNRTLLSSSLMRRVCSMKVAKGTRQLPGGL</sequence>
<reference evidence="1" key="2">
    <citation type="submission" date="2012-06" db="EMBL/GenBank/DDBJ databases">
        <authorList>
            <person name="Yu Y."/>
            <person name="Currie J."/>
            <person name="Lomeli R."/>
            <person name="Angelova A."/>
            <person name="Collura K."/>
            <person name="Wissotski M."/>
            <person name="Campos D."/>
            <person name="Kudrna D."/>
            <person name="Golser W."/>
            <person name="Ashely E."/>
            <person name="Descour A."/>
            <person name="Fernandes J."/>
            <person name="Soderlund C."/>
            <person name="Walbot V."/>
        </authorList>
    </citation>
    <scope>NUCLEOTIDE SEQUENCE</scope>
    <source>
        <strain evidence="1">B73</strain>
    </source>
</reference>
<evidence type="ECO:0000313" key="1">
    <source>
        <dbReference type="EMBL" id="ACR36900.1"/>
    </source>
</evidence>
<reference evidence="1" key="1">
    <citation type="journal article" date="2009" name="PLoS Genet.">
        <title>Sequencing, mapping, and analysis of 27,455 maize full-length cDNAs.</title>
        <authorList>
            <person name="Soderlund C."/>
            <person name="Descour A."/>
            <person name="Kudrna D."/>
            <person name="Bomhoff M."/>
            <person name="Boyd L."/>
            <person name="Currie J."/>
            <person name="Angelova A."/>
            <person name="Collura K."/>
            <person name="Wissotski M."/>
            <person name="Ashley E."/>
            <person name="Morrow D."/>
            <person name="Fernandes J."/>
            <person name="Walbot V."/>
            <person name="Yu Y."/>
        </authorList>
    </citation>
    <scope>NUCLEOTIDE SEQUENCE</scope>
    <source>
        <strain evidence="1">B73</strain>
    </source>
</reference>
<accession>C4J6V0</accession>
<name>C4J6V0_MAIZE</name>
<protein>
    <submittedName>
        <fullName evidence="1">Uncharacterized protein</fullName>
    </submittedName>
</protein>
<proteinExistence type="evidence at transcript level"/>